<protein>
    <submittedName>
        <fullName evidence="2">Uncharacterized protein</fullName>
    </submittedName>
</protein>
<accession>A0AAP0JTI3</accession>
<evidence type="ECO:0000256" key="1">
    <source>
        <dbReference type="SAM" id="MobiDB-lite"/>
    </source>
</evidence>
<name>A0AAP0JTI3_9MAGN</name>
<dbReference type="EMBL" id="JBBNAG010000004">
    <property type="protein sequence ID" value="KAK9139887.1"/>
    <property type="molecule type" value="Genomic_DNA"/>
</dbReference>
<evidence type="ECO:0000313" key="3">
    <source>
        <dbReference type="Proteomes" id="UP001419268"/>
    </source>
</evidence>
<feature type="region of interest" description="Disordered" evidence="1">
    <location>
        <begin position="37"/>
        <end position="60"/>
    </location>
</feature>
<sequence>MNSNEVVVDSLRNNLKVNYDKKCFSYKRTGRCRTRVVEPGGKDYTETRHPGAAGPPHEWRPELDLSARVSDSADLASAARDQVSGQLGATTGGNLVPRSTV</sequence>
<proteinExistence type="predicted"/>
<evidence type="ECO:0000313" key="2">
    <source>
        <dbReference type="EMBL" id="KAK9139887.1"/>
    </source>
</evidence>
<dbReference type="Proteomes" id="UP001419268">
    <property type="component" value="Unassembled WGS sequence"/>
</dbReference>
<dbReference type="AlphaFoldDB" id="A0AAP0JTI3"/>
<feature type="region of interest" description="Disordered" evidence="1">
    <location>
        <begin position="76"/>
        <end position="101"/>
    </location>
</feature>
<feature type="compositionally biased region" description="Basic and acidic residues" evidence="1">
    <location>
        <begin position="40"/>
        <end position="49"/>
    </location>
</feature>
<feature type="compositionally biased region" description="Polar residues" evidence="1">
    <location>
        <begin position="83"/>
        <end position="101"/>
    </location>
</feature>
<comment type="caution">
    <text evidence="2">The sequence shown here is derived from an EMBL/GenBank/DDBJ whole genome shotgun (WGS) entry which is preliminary data.</text>
</comment>
<gene>
    <name evidence="2" type="ORF">Scep_009568</name>
</gene>
<reference evidence="2 3" key="1">
    <citation type="submission" date="2024-01" db="EMBL/GenBank/DDBJ databases">
        <title>Genome assemblies of Stephania.</title>
        <authorList>
            <person name="Yang L."/>
        </authorList>
    </citation>
    <scope>NUCLEOTIDE SEQUENCE [LARGE SCALE GENOMIC DNA]</scope>
    <source>
        <strain evidence="2">JXDWG</strain>
        <tissue evidence="2">Leaf</tissue>
    </source>
</reference>
<organism evidence="2 3">
    <name type="scientific">Stephania cephalantha</name>
    <dbReference type="NCBI Taxonomy" id="152367"/>
    <lineage>
        <taxon>Eukaryota</taxon>
        <taxon>Viridiplantae</taxon>
        <taxon>Streptophyta</taxon>
        <taxon>Embryophyta</taxon>
        <taxon>Tracheophyta</taxon>
        <taxon>Spermatophyta</taxon>
        <taxon>Magnoliopsida</taxon>
        <taxon>Ranunculales</taxon>
        <taxon>Menispermaceae</taxon>
        <taxon>Menispermoideae</taxon>
        <taxon>Cissampelideae</taxon>
        <taxon>Stephania</taxon>
    </lineage>
</organism>
<keyword evidence="3" id="KW-1185">Reference proteome</keyword>